<sequence>MAVRKCKIAAPHSAGWAMSHGQNPMSVGRLTDWHRIA</sequence>
<dbReference type="AlphaFoldDB" id="A0A1L3LLA2"/>
<dbReference type="KEGG" id="same:SAMCFNEI73_Ch1535"/>
<evidence type="ECO:0000313" key="2">
    <source>
        <dbReference type="Proteomes" id="UP000182306"/>
    </source>
</evidence>
<dbReference type="Proteomes" id="UP000182306">
    <property type="component" value="Chromosome"/>
</dbReference>
<reference evidence="1 2" key="1">
    <citation type="submission" date="2015-10" db="EMBL/GenBank/DDBJ databases">
        <title>Genomic differences between typical nodule nitrogen-fixing rhizobial strains and those coming from bean seeds.</title>
        <authorList>
            <person name="Peralta H."/>
            <person name="Aguilar-Vera A."/>
            <person name="Diaz R."/>
            <person name="Mora Y."/>
            <person name="Martinez-Batallar G."/>
            <person name="Salazar E."/>
            <person name="Vargas-Lagunas C."/>
            <person name="Encarnacion S."/>
            <person name="Girard L."/>
            <person name="Mora J."/>
        </authorList>
    </citation>
    <scope>NUCLEOTIDE SEQUENCE [LARGE SCALE GENOMIC DNA]</scope>
    <source>
        <strain evidence="1 2">CFNEI 73</strain>
    </source>
</reference>
<name>A0A1L3LLA2_9HYPH</name>
<accession>A0A1L3LLA2</accession>
<protein>
    <submittedName>
        <fullName evidence="1">Uncharacterized protein</fullName>
    </submittedName>
</protein>
<gene>
    <name evidence="1" type="ORF">SAMCFNEI73_Ch1535</name>
</gene>
<evidence type="ECO:0000313" key="1">
    <source>
        <dbReference type="EMBL" id="APG90836.1"/>
    </source>
</evidence>
<organism evidence="1 2">
    <name type="scientific">Sinorhizobium americanum</name>
    <dbReference type="NCBI Taxonomy" id="194963"/>
    <lineage>
        <taxon>Bacteria</taxon>
        <taxon>Pseudomonadati</taxon>
        <taxon>Pseudomonadota</taxon>
        <taxon>Alphaproteobacteria</taxon>
        <taxon>Hyphomicrobiales</taxon>
        <taxon>Rhizobiaceae</taxon>
        <taxon>Sinorhizobium/Ensifer group</taxon>
        <taxon>Sinorhizobium</taxon>
    </lineage>
</organism>
<keyword evidence="2" id="KW-1185">Reference proteome</keyword>
<dbReference type="STRING" id="194963.SAMCFNEI73_Ch1535"/>
<proteinExistence type="predicted"/>
<dbReference type="EMBL" id="CP013107">
    <property type="protein sequence ID" value="APG90836.1"/>
    <property type="molecule type" value="Genomic_DNA"/>
</dbReference>